<evidence type="ECO:0000313" key="1">
    <source>
        <dbReference type="EMBL" id="PYH95730.1"/>
    </source>
</evidence>
<organism evidence="1 2">
    <name type="scientific">Aspergillus ellipticus CBS 707.79</name>
    <dbReference type="NCBI Taxonomy" id="1448320"/>
    <lineage>
        <taxon>Eukaryota</taxon>
        <taxon>Fungi</taxon>
        <taxon>Dikarya</taxon>
        <taxon>Ascomycota</taxon>
        <taxon>Pezizomycotina</taxon>
        <taxon>Eurotiomycetes</taxon>
        <taxon>Eurotiomycetidae</taxon>
        <taxon>Eurotiales</taxon>
        <taxon>Aspergillaceae</taxon>
        <taxon>Aspergillus</taxon>
        <taxon>Aspergillus subgen. Circumdati</taxon>
    </lineage>
</organism>
<dbReference type="EMBL" id="KZ825849">
    <property type="protein sequence ID" value="PYH95730.1"/>
    <property type="molecule type" value="Genomic_DNA"/>
</dbReference>
<name>A0A319DE95_9EURO</name>
<dbReference type="AlphaFoldDB" id="A0A319DE95"/>
<dbReference type="Proteomes" id="UP000247810">
    <property type="component" value="Unassembled WGS sequence"/>
</dbReference>
<proteinExistence type="predicted"/>
<reference evidence="1 2" key="1">
    <citation type="submission" date="2018-02" db="EMBL/GenBank/DDBJ databases">
        <title>The genomes of Aspergillus section Nigri reveals drivers in fungal speciation.</title>
        <authorList>
            <consortium name="DOE Joint Genome Institute"/>
            <person name="Vesth T.C."/>
            <person name="Nybo J."/>
            <person name="Theobald S."/>
            <person name="Brandl J."/>
            <person name="Frisvad J.C."/>
            <person name="Nielsen K.F."/>
            <person name="Lyhne E.K."/>
            <person name="Kogle M.E."/>
            <person name="Kuo A."/>
            <person name="Riley R."/>
            <person name="Clum A."/>
            <person name="Nolan M."/>
            <person name="Lipzen A."/>
            <person name="Salamov A."/>
            <person name="Henrissat B."/>
            <person name="Wiebenga A."/>
            <person name="De vries R.P."/>
            <person name="Grigoriev I.V."/>
            <person name="Mortensen U.H."/>
            <person name="Andersen M.R."/>
            <person name="Baker S.E."/>
        </authorList>
    </citation>
    <scope>NUCLEOTIDE SEQUENCE [LARGE SCALE GENOMIC DNA]</scope>
    <source>
        <strain evidence="1 2">CBS 707.79</strain>
    </source>
</reference>
<accession>A0A319DE95</accession>
<gene>
    <name evidence="1" type="ORF">BO71DRAFT_199240</name>
</gene>
<keyword evidence="2" id="KW-1185">Reference proteome</keyword>
<sequence length="154" mass="17710">MFDSCWQPLYLSQRAFLASSHVGRMDADGIRQRVRDTPLRGHVFVAMIIPDRGLGPNSRRENDDLLPNMKHHLKNSEYDSLDPSTTDITNRNSDKRVSCVFQRGLVRTTLDPFSSCCQTHFFNCPNPFPPANTSSAQLGWRLRRELDFRLAWCP</sequence>
<evidence type="ECO:0000313" key="2">
    <source>
        <dbReference type="Proteomes" id="UP000247810"/>
    </source>
</evidence>
<dbReference type="VEuPathDB" id="FungiDB:BO71DRAFT_199240"/>
<protein>
    <submittedName>
        <fullName evidence="1">Uncharacterized protein</fullName>
    </submittedName>
</protein>